<feature type="transmembrane region" description="Helical" evidence="1">
    <location>
        <begin position="63"/>
        <end position="84"/>
    </location>
</feature>
<evidence type="ECO:0000313" key="3">
    <source>
        <dbReference type="Proteomes" id="UP001437256"/>
    </source>
</evidence>
<evidence type="ECO:0000313" key="2">
    <source>
        <dbReference type="EMBL" id="KAL0072183.1"/>
    </source>
</evidence>
<sequence>MAPSISAAISDFINALTSMAAGLVNSVFAVFSAILALGTDIIQTAAQFVTSIVKLGIDLCQGVVGFVAANFFVLAILGGVYYVYNNRTPGGRKIKSR</sequence>
<keyword evidence="1" id="KW-0812">Transmembrane</keyword>
<keyword evidence="3" id="KW-1185">Reference proteome</keyword>
<comment type="caution">
    <text evidence="2">The sequence shown here is derived from an EMBL/GenBank/DDBJ whole genome shotgun (WGS) entry which is preliminary data.</text>
</comment>
<keyword evidence="1" id="KW-1133">Transmembrane helix</keyword>
<protein>
    <submittedName>
        <fullName evidence="2">Uncharacterized protein</fullName>
    </submittedName>
</protein>
<accession>A0ABR3AGR1</accession>
<dbReference type="EMBL" id="JBBXMP010000002">
    <property type="protein sequence ID" value="KAL0072183.1"/>
    <property type="molecule type" value="Genomic_DNA"/>
</dbReference>
<keyword evidence="1" id="KW-0472">Membrane</keyword>
<organism evidence="2 3">
    <name type="scientific">Marasmius tenuissimus</name>
    <dbReference type="NCBI Taxonomy" id="585030"/>
    <lineage>
        <taxon>Eukaryota</taxon>
        <taxon>Fungi</taxon>
        <taxon>Dikarya</taxon>
        <taxon>Basidiomycota</taxon>
        <taxon>Agaricomycotina</taxon>
        <taxon>Agaricomycetes</taxon>
        <taxon>Agaricomycetidae</taxon>
        <taxon>Agaricales</taxon>
        <taxon>Marasmiineae</taxon>
        <taxon>Marasmiaceae</taxon>
        <taxon>Marasmius</taxon>
    </lineage>
</organism>
<proteinExistence type="predicted"/>
<evidence type="ECO:0000256" key="1">
    <source>
        <dbReference type="SAM" id="Phobius"/>
    </source>
</evidence>
<feature type="transmembrane region" description="Helical" evidence="1">
    <location>
        <begin position="12"/>
        <end position="37"/>
    </location>
</feature>
<dbReference type="Proteomes" id="UP001437256">
    <property type="component" value="Unassembled WGS sequence"/>
</dbReference>
<name>A0ABR3AGR1_9AGAR</name>
<gene>
    <name evidence="2" type="ORF">AAF712_001107</name>
</gene>
<reference evidence="2 3" key="1">
    <citation type="submission" date="2024-05" db="EMBL/GenBank/DDBJ databases">
        <title>A draft genome resource for the thread blight pathogen Marasmius tenuissimus strain MS-2.</title>
        <authorList>
            <person name="Yulfo-Soto G.E."/>
            <person name="Baruah I.K."/>
            <person name="Amoako-Attah I."/>
            <person name="Bukari Y."/>
            <person name="Meinhardt L.W."/>
            <person name="Bailey B.A."/>
            <person name="Cohen S.P."/>
        </authorList>
    </citation>
    <scope>NUCLEOTIDE SEQUENCE [LARGE SCALE GENOMIC DNA]</scope>
    <source>
        <strain evidence="2 3">MS-2</strain>
    </source>
</reference>